<dbReference type="KEGG" id="pbl:PAAG_11409"/>
<dbReference type="Proteomes" id="UP000002059">
    <property type="component" value="Partially assembled WGS sequence"/>
</dbReference>
<keyword evidence="3" id="KW-1185">Reference proteome</keyword>
<protein>
    <recommendedName>
        <fullName evidence="4">Mid2 domain-containing protein</fullName>
    </recommendedName>
</protein>
<dbReference type="OMA" id="ANNITCY"/>
<reference evidence="2 3" key="1">
    <citation type="journal article" date="2011" name="PLoS Genet.">
        <title>Comparative genomic analysis of human fungal pathogens causing paracoccidioidomycosis.</title>
        <authorList>
            <person name="Desjardins C.A."/>
            <person name="Champion M.D."/>
            <person name="Holder J.W."/>
            <person name="Muszewska A."/>
            <person name="Goldberg J."/>
            <person name="Bailao A.M."/>
            <person name="Brigido M.M."/>
            <person name="Ferreira M.E."/>
            <person name="Garcia A.M."/>
            <person name="Grynberg M."/>
            <person name="Gujja S."/>
            <person name="Heiman D.I."/>
            <person name="Henn M.R."/>
            <person name="Kodira C.D."/>
            <person name="Leon-Narvaez H."/>
            <person name="Longo L.V."/>
            <person name="Ma L.J."/>
            <person name="Malavazi I."/>
            <person name="Matsuo A.L."/>
            <person name="Morais F.V."/>
            <person name="Pereira M."/>
            <person name="Rodriguez-Brito S."/>
            <person name="Sakthikumar S."/>
            <person name="Salem-Izacc S.M."/>
            <person name="Sykes S.M."/>
            <person name="Teixeira M.M."/>
            <person name="Vallejo M.C."/>
            <person name="Walter M.E."/>
            <person name="Yandava C."/>
            <person name="Young S."/>
            <person name="Zeng Q."/>
            <person name="Zucker J."/>
            <person name="Felipe M.S."/>
            <person name="Goldman G.H."/>
            <person name="Haas B.J."/>
            <person name="McEwen J.G."/>
            <person name="Nino-Vega G."/>
            <person name="Puccia R."/>
            <person name="San-Blas G."/>
            <person name="Soares C.M."/>
            <person name="Birren B.W."/>
            <person name="Cuomo C.A."/>
        </authorList>
    </citation>
    <scope>NUCLEOTIDE SEQUENCE [LARGE SCALE GENOMIC DNA]</scope>
    <source>
        <strain evidence="3">ATCC MYA-826 / Pb01</strain>
    </source>
</reference>
<evidence type="ECO:0000313" key="3">
    <source>
        <dbReference type="Proteomes" id="UP000002059"/>
    </source>
</evidence>
<evidence type="ECO:0008006" key="4">
    <source>
        <dbReference type="Google" id="ProtNLM"/>
    </source>
</evidence>
<dbReference type="GeneID" id="26970420"/>
<dbReference type="EMBL" id="KN293995">
    <property type="protein sequence ID" value="KGQ01834.1"/>
    <property type="molecule type" value="Genomic_DNA"/>
</dbReference>
<accession>A0A0A2VLV0</accession>
<dbReference type="OrthoDB" id="5215637at2759"/>
<dbReference type="AlphaFoldDB" id="A0A0A2VLV0"/>
<keyword evidence="1" id="KW-0472">Membrane</keyword>
<keyword evidence="1" id="KW-0812">Transmembrane</keyword>
<feature type="transmembrane region" description="Helical" evidence="1">
    <location>
        <begin position="165"/>
        <end position="186"/>
    </location>
</feature>
<dbReference type="STRING" id="502779.A0A0A2VLV0"/>
<name>A0A0A2VLV0_PARBA</name>
<evidence type="ECO:0000256" key="1">
    <source>
        <dbReference type="SAM" id="Phobius"/>
    </source>
</evidence>
<dbReference type="RefSeq" id="XP_015703325.1">
    <property type="nucleotide sequence ID" value="XM_015847063.1"/>
</dbReference>
<organism evidence="2 3">
    <name type="scientific">Paracoccidioides lutzii (strain ATCC MYA-826 / Pb01)</name>
    <name type="common">Paracoccidioides brasiliensis</name>
    <dbReference type="NCBI Taxonomy" id="502779"/>
    <lineage>
        <taxon>Eukaryota</taxon>
        <taxon>Fungi</taxon>
        <taxon>Dikarya</taxon>
        <taxon>Ascomycota</taxon>
        <taxon>Pezizomycotina</taxon>
        <taxon>Eurotiomycetes</taxon>
        <taxon>Eurotiomycetidae</taxon>
        <taxon>Onygenales</taxon>
        <taxon>Ajellomycetaceae</taxon>
        <taxon>Paracoccidioides</taxon>
    </lineage>
</organism>
<gene>
    <name evidence="2" type="ORF">PAAG_11409</name>
</gene>
<evidence type="ECO:0000313" key="2">
    <source>
        <dbReference type="EMBL" id="KGQ01834.1"/>
    </source>
</evidence>
<sequence length="229" mass="24939">MSGNTSKITCYDTTGSAFWNNTKCPDSDSCCQTVGQCRPDRLCTSNNDPNTLVRATCKYFPWSNNCAKVCINDNDIGTFLPRVNICADGSYCCVKDSTCCIDKRGLFLNHDGSIKSRANQTIDSTTLMTSPFATSAMSSTYSKAPQSTPPGAAPPSSGLSQEAKIGIGFGISFGLVLLLVFVLFVWRTQKNKRFQPNPSAFPTYGATKKRFEIPVELPTPDRPRPQELG</sequence>
<dbReference type="VEuPathDB" id="FungiDB:PAAG_11409"/>
<keyword evidence="1" id="KW-1133">Transmembrane helix</keyword>
<dbReference type="HOGENOM" id="CLU_055859_1_0_1"/>
<proteinExistence type="predicted"/>